<name>A0A6J0LWA5_RAPSA</name>
<dbReference type="PANTHER" id="PTHR31973">
    <property type="entry name" value="POLYPROTEIN, PUTATIVE-RELATED"/>
    <property type="match status" value="1"/>
</dbReference>
<dbReference type="GO" id="GO:0008270">
    <property type="term" value="F:zinc ion binding"/>
    <property type="evidence" value="ECO:0007669"/>
    <property type="project" value="UniProtKB-KW"/>
</dbReference>
<feature type="compositionally biased region" description="Acidic residues" evidence="5">
    <location>
        <begin position="23"/>
        <end position="41"/>
    </location>
</feature>
<evidence type="ECO:0000256" key="1">
    <source>
        <dbReference type="ARBA" id="ARBA00022723"/>
    </source>
</evidence>
<dbReference type="RefSeq" id="XP_018463661.2">
    <property type="nucleotide sequence ID" value="XM_018608159.2"/>
</dbReference>
<evidence type="ECO:0000256" key="4">
    <source>
        <dbReference type="PROSITE-ProRule" id="PRU00325"/>
    </source>
</evidence>
<evidence type="ECO:0000256" key="2">
    <source>
        <dbReference type="ARBA" id="ARBA00022771"/>
    </source>
</evidence>
<dbReference type="GeneID" id="108834837"/>
<organism evidence="7 8">
    <name type="scientific">Raphanus sativus</name>
    <name type="common">Radish</name>
    <name type="synonym">Raphanus raphanistrum var. sativus</name>
    <dbReference type="NCBI Taxonomy" id="3726"/>
    <lineage>
        <taxon>Eukaryota</taxon>
        <taxon>Viridiplantae</taxon>
        <taxon>Streptophyta</taxon>
        <taxon>Embryophyta</taxon>
        <taxon>Tracheophyta</taxon>
        <taxon>Spermatophyta</taxon>
        <taxon>Magnoliopsida</taxon>
        <taxon>eudicotyledons</taxon>
        <taxon>Gunneridae</taxon>
        <taxon>Pentapetalae</taxon>
        <taxon>rosids</taxon>
        <taxon>malvids</taxon>
        <taxon>Brassicales</taxon>
        <taxon>Brassicaceae</taxon>
        <taxon>Brassiceae</taxon>
        <taxon>Raphanus</taxon>
    </lineage>
</organism>
<dbReference type="Pfam" id="PF03108">
    <property type="entry name" value="DBD_Tnp_Mut"/>
    <property type="match status" value="1"/>
</dbReference>
<evidence type="ECO:0000313" key="7">
    <source>
        <dbReference type="Proteomes" id="UP000504610"/>
    </source>
</evidence>
<feature type="domain" description="SWIM-type" evidence="6">
    <location>
        <begin position="530"/>
        <end position="562"/>
    </location>
</feature>
<dbReference type="PANTHER" id="PTHR31973:SF187">
    <property type="entry name" value="MUTATOR TRANSPOSASE MUDRA PROTEIN"/>
    <property type="match status" value="1"/>
</dbReference>
<dbReference type="AlphaFoldDB" id="A0A6J0LWA5"/>
<feature type="compositionally biased region" description="Basic and acidic residues" evidence="5">
    <location>
        <begin position="47"/>
        <end position="64"/>
    </location>
</feature>
<dbReference type="Pfam" id="PF04434">
    <property type="entry name" value="SWIM"/>
    <property type="match status" value="1"/>
</dbReference>
<evidence type="ECO:0000256" key="5">
    <source>
        <dbReference type="SAM" id="MobiDB-lite"/>
    </source>
</evidence>
<keyword evidence="3" id="KW-0862">Zinc</keyword>
<keyword evidence="1" id="KW-0479">Metal-binding</keyword>
<dbReference type="InterPro" id="IPR018289">
    <property type="entry name" value="MULE_transposase_dom"/>
</dbReference>
<evidence type="ECO:0000313" key="8">
    <source>
        <dbReference type="RefSeq" id="XP_018463661.2"/>
    </source>
</evidence>
<dbReference type="OrthoDB" id="1034424at2759"/>
<evidence type="ECO:0000256" key="3">
    <source>
        <dbReference type="ARBA" id="ARBA00022833"/>
    </source>
</evidence>
<dbReference type="Proteomes" id="UP000504610">
    <property type="component" value="Unplaced"/>
</dbReference>
<keyword evidence="7" id="KW-1185">Reference proteome</keyword>
<protein>
    <submittedName>
        <fullName evidence="8">Protein FAR-RED ELONGATED HYPOCOTYL 3-like</fullName>
    </submittedName>
</protein>
<sequence length="661" mass="75953">MLEKGDEDVNVDGNVEANVYAIDDGDGNVDENVDGNVDENVDGNVDNGREDTERRDENGDVPHVGKEIPFMEEWEDGLGLKIQQEFASKKAVQEVVDRGACTKTFGFNVVKSDKERLVLKCIKEGCKWGLRAAKIKKSQMFSIRTYNKMHTCSHGSQSNCNSKRRGSPQLVASLLRDDYPGQMETPRPSSIQALVWTKLGVKISYSTALRGRNEAVNVLRGTPEESYQMLYCYLYMLEKINHQTITSVKLDDSDRFKYLFIALGASIEGFKVMRKVVTVDATFLKNGYGGVLVFATAQDPNRHHYPLAFGVLDGENKDSWSWFFEMFKTVVPDSSELVFMSDRNGSLINAIANVFPKAHHAHCIWHLAQNVKGHVSNVNKEVVQWKFMEIARIYTVPEFETEYDAFKIRYPSAAKYLEESSEKEKWARCWFPGERYNIDTSNVVESMNSVFRDARKYSLIPLLDTIVKKTADWFNDHRKETVRGSTERKLVPLVENYVHDAWSEARKLIVSEINSFDLEYSVVASDGKPYSVNLRGKSCSCRFFDIEKYPCVHGLAAYIFYSSSHGSGSVFQLEDLISKYYWTELWALAYYRSIYVVPDRSQWDVPDYIKEMKIIAPKRVEKRGRKRVKRFPSAGERRPRTQNKRRPRQSLQWLLFGNRNV</sequence>
<proteinExistence type="predicted"/>
<dbReference type="SMART" id="SM00575">
    <property type="entry name" value="ZnF_PMZ"/>
    <property type="match status" value="1"/>
</dbReference>
<evidence type="ECO:0000259" key="6">
    <source>
        <dbReference type="PROSITE" id="PS50966"/>
    </source>
</evidence>
<accession>A0A6J0LWA5</accession>
<dbReference type="Pfam" id="PF10551">
    <property type="entry name" value="MULE"/>
    <property type="match status" value="1"/>
</dbReference>
<dbReference type="KEGG" id="rsz:108834837"/>
<feature type="region of interest" description="Disordered" evidence="5">
    <location>
        <begin position="20"/>
        <end position="64"/>
    </location>
</feature>
<feature type="region of interest" description="Disordered" evidence="5">
    <location>
        <begin position="626"/>
        <end position="647"/>
    </location>
</feature>
<dbReference type="InterPro" id="IPR007527">
    <property type="entry name" value="Znf_SWIM"/>
</dbReference>
<gene>
    <name evidence="8" type="primary">LOC108834837</name>
</gene>
<keyword evidence="2 4" id="KW-0863">Zinc-finger</keyword>
<dbReference type="InterPro" id="IPR006564">
    <property type="entry name" value="Znf_PMZ"/>
</dbReference>
<reference evidence="8" key="1">
    <citation type="submission" date="2025-08" db="UniProtKB">
        <authorList>
            <consortium name="RefSeq"/>
        </authorList>
    </citation>
    <scope>IDENTIFICATION</scope>
    <source>
        <tissue evidence="8">Leaf</tissue>
    </source>
</reference>
<dbReference type="PROSITE" id="PS50966">
    <property type="entry name" value="ZF_SWIM"/>
    <property type="match status" value="1"/>
</dbReference>
<dbReference type="InterPro" id="IPR004332">
    <property type="entry name" value="Transposase_MuDR"/>
</dbReference>